<dbReference type="AlphaFoldDB" id="A0A0M4JIX8"/>
<evidence type="ECO:0000313" key="3">
    <source>
        <dbReference type="Proteomes" id="UP000063919"/>
    </source>
</evidence>
<feature type="transmembrane region" description="Helical" evidence="1">
    <location>
        <begin position="464"/>
        <end position="484"/>
    </location>
</feature>
<evidence type="ECO:0000313" key="2">
    <source>
        <dbReference type="EMBL" id="ALD66023.1"/>
    </source>
</evidence>
<reference evidence="2 3" key="1">
    <citation type="journal article" date="2015" name="Genome Announc.">
        <title>Complete Genome Sequence of Spiroplasma cantharicola CC-1T (DSM 21588), a Bacterium Isolated from Soldier Beetle (Cantharis carolinus).</title>
        <authorList>
            <person name="Lo W.S."/>
            <person name="Liu P.Y."/>
            <person name="Kuo C.H."/>
        </authorList>
    </citation>
    <scope>NUCLEOTIDE SEQUENCE [LARGE SCALE GENOMIC DNA]</scope>
    <source>
        <strain evidence="2 3">CC-1</strain>
    </source>
</reference>
<dbReference type="EMBL" id="CP012622">
    <property type="protein sequence ID" value="ALD66023.1"/>
    <property type="molecule type" value="Genomic_DNA"/>
</dbReference>
<keyword evidence="1" id="KW-0472">Membrane</keyword>
<sequence length="537" mass="63858">MTSSLIFIVIGISMLYLFMFYTSGLIFIEFFKFKIKNHFVAIATGFFSYFTFISVCTFPLQLISVLPYVFFVYYIFAITIIYLLFCFIFIKFWLNTNFFKLDSLIFLLVVAVFIGIDYFSVNSISRENFSRHKNTLAILYWLKDNQVSFFNDSTLFNFLGFKPFQGWYTFQLSVIMMVNVEPYQYKDLIVPLLIILDAFIITSILFLFYESFTPKMRLNNRVAVFFISLVTFIITRMIFWWLDYSIFTGDMILLYLIFYATTMLLRYTTLNVRERYNPIFIGFVLGGYISFSWESSYQILFLLYAFIFLIQRRFNQNFTKDILKIAIFPMVGFIFYNIILRLYLQVVIFGSILVLMLLASYLMNRRYSFVAKFELFLENHNLFTVLFVPIFFMTISTAFILAFNENILAEKYNSLNIIYIWTSLVENNIAKQFLTFIISMTLLTCSFVWVFFRKKVKYDLITNCIDLFLVSYLTFYNPISVRFISTFYPKMFETNGMVLVVLLFTFINALPYAIKTKKTIQESNDVIVIKKYSRVNF</sequence>
<feature type="transmembrane region" description="Helical" evidence="1">
    <location>
        <begin position="39"/>
        <end position="62"/>
    </location>
</feature>
<feature type="transmembrane region" description="Helical" evidence="1">
    <location>
        <begin position="433"/>
        <end position="452"/>
    </location>
</feature>
<feature type="transmembrane region" description="Helical" evidence="1">
    <location>
        <begin position="322"/>
        <end position="340"/>
    </location>
</feature>
<feature type="transmembrane region" description="Helical" evidence="1">
    <location>
        <begin position="496"/>
        <end position="514"/>
    </location>
</feature>
<dbReference type="Proteomes" id="UP000063919">
    <property type="component" value="Chromosome"/>
</dbReference>
<protein>
    <submittedName>
        <fullName evidence="2">Uncharacterized protein</fullName>
    </submittedName>
</protein>
<feature type="transmembrane region" description="Helical" evidence="1">
    <location>
        <begin position="221"/>
        <end position="240"/>
    </location>
</feature>
<name>A0A0M4JIX8_9MOLU</name>
<dbReference type="STRING" id="362837.SCANT_v1c01130"/>
<feature type="transmembrane region" description="Helical" evidence="1">
    <location>
        <begin position="68"/>
        <end position="94"/>
    </location>
</feature>
<keyword evidence="1" id="KW-0812">Transmembrane</keyword>
<keyword evidence="1" id="KW-1133">Transmembrane helix</keyword>
<feature type="transmembrane region" description="Helical" evidence="1">
    <location>
        <begin position="346"/>
        <end position="363"/>
    </location>
</feature>
<feature type="transmembrane region" description="Helical" evidence="1">
    <location>
        <begin position="276"/>
        <end position="293"/>
    </location>
</feature>
<dbReference type="PATRIC" id="fig|362837.3.peg.113"/>
<feature type="transmembrane region" description="Helical" evidence="1">
    <location>
        <begin position="246"/>
        <end position="264"/>
    </location>
</feature>
<feature type="transmembrane region" description="Helical" evidence="1">
    <location>
        <begin position="299"/>
        <end position="315"/>
    </location>
</feature>
<evidence type="ECO:0000256" key="1">
    <source>
        <dbReference type="SAM" id="Phobius"/>
    </source>
</evidence>
<keyword evidence="3" id="KW-1185">Reference proteome</keyword>
<feature type="transmembrane region" description="Helical" evidence="1">
    <location>
        <begin position="383"/>
        <end position="403"/>
    </location>
</feature>
<organism evidence="2 3">
    <name type="scientific">Spiroplasma cantharicola</name>
    <dbReference type="NCBI Taxonomy" id="362837"/>
    <lineage>
        <taxon>Bacteria</taxon>
        <taxon>Bacillati</taxon>
        <taxon>Mycoplasmatota</taxon>
        <taxon>Mollicutes</taxon>
        <taxon>Entomoplasmatales</taxon>
        <taxon>Spiroplasmataceae</taxon>
        <taxon>Spiroplasma</taxon>
    </lineage>
</organism>
<proteinExistence type="predicted"/>
<gene>
    <name evidence="2" type="ORF">SCANT_v1c01130</name>
</gene>
<dbReference type="OrthoDB" id="387555at2"/>
<feature type="transmembrane region" description="Helical" evidence="1">
    <location>
        <begin position="6"/>
        <end position="27"/>
    </location>
</feature>
<feature type="transmembrane region" description="Helical" evidence="1">
    <location>
        <begin position="188"/>
        <end position="209"/>
    </location>
</feature>
<dbReference type="KEGG" id="scj:SCANT_v1c01130"/>
<accession>A0A0M4JIX8</accession>
<feature type="transmembrane region" description="Helical" evidence="1">
    <location>
        <begin position="101"/>
        <end position="121"/>
    </location>
</feature>